<name>A0A9E8RUH7_9BACI</name>
<feature type="domain" description="ABC transporter" evidence="9">
    <location>
        <begin position="298"/>
        <end position="519"/>
    </location>
</feature>
<dbReference type="EMBL" id="CP106878">
    <property type="protein sequence ID" value="WAA09585.1"/>
    <property type="molecule type" value="Genomic_DNA"/>
</dbReference>
<dbReference type="CDD" id="cd03225">
    <property type="entry name" value="ABC_cobalt_CbiO_domain1"/>
    <property type="match status" value="2"/>
</dbReference>
<evidence type="ECO:0000256" key="6">
    <source>
        <dbReference type="ARBA" id="ARBA00022840"/>
    </source>
</evidence>
<dbReference type="InterPro" id="IPR050095">
    <property type="entry name" value="ECF_ABC_transporter_ATP-bd"/>
</dbReference>
<dbReference type="PROSITE" id="PS50893">
    <property type="entry name" value="ABC_TRANSPORTER_2"/>
    <property type="match status" value="2"/>
</dbReference>
<keyword evidence="6" id="KW-0067">ATP-binding</keyword>
<dbReference type="Gene3D" id="3.40.50.300">
    <property type="entry name" value="P-loop containing nucleotide triphosphate hydrolases"/>
    <property type="match status" value="2"/>
</dbReference>
<dbReference type="GO" id="GO:0042626">
    <property type="term" value="F:ATPase-coupled transmembrane transporter activity"/>
    <property type="evidence" value="ECO:0007669"/>
    <property type="project" value="TreeGrafter"/>
</dbReference>
<dbReference type="InterPro" id="IPR003593">
    <property type="entry name" value="AAA+_ATPase"/>
</dbReference>
<evidence type="ECO:0000256" key="4">
    <source>
        <dbReference type="ARBA" id="ARBA00022475"/>
    </source>
</evidence>
<protein>
    <submittedName>
        <fullName evidence="10">Energy-coupling factor transporter ATPase</fullName>
    </submittedName>
</protein>
<dbReference type="PANTHER" id="PTHR43553">
    <property type="entry name" value="HEAVY METAL TRANSPORTER"/>
    <property type="match status" value="1"/>
</dbReference>
<dbReference type="GO" id="GO:0016887">
    <property type="term" value="F:ATP hydrolysis activity"/>
    <property type="evidence" value="ECO:0007669"/>
    <property type="project" value="InterPro"/>
</dbReference>
<evidence type="ECO:0000313" key="11">
    <source>
        <dbReference type="Proteomes" id="UP001164718"/>
    </source>
</evidence>
<evidence type="ECO:0000313" key="10">
    <source>
        <dbReference type="EMBL" id="WAA09585.1"/>
    </source>
</evidence>
<dbReference type="InterPro" id="IPR017871">
    <property type="entry name" value="ABC_transporter-like_CS"/>
</dbReference>
<reference evidence="10" key="1">
    <citation type="submission" date="2022-09" db="EMBL/GenBank/DDBJ databases">
        <title>Complete Genomes of Fervidibacillus albus and Fervidibacillus halotolerans isolated from tidal flat sediments.</title>
        <authorList>
            <person name="Kwon K.K."/>
            <person name="Yang S.-H."/>
            <person name="Park M.J."/>
            <person name="Oh H.-M."/>
        </authorList>
    </citation>
    <scope>NUCLEOTIDE SEQUENCE</scope>
    <source>
        <strain evidence="10">MEBiC13591</strain>
    </source>
</reference>
<keyword evidence="11" id="KW-1185">Reference proteome</keyword>
<keyword evidence="7" id="KW-1278">Translocase</keyword>
<keyword evidence="5" id="KW-0547">Nucleotide-binding</keyword>
<evidence type="ECO:0000256" key="1">
    <source>
        <dbReference type="ARBA" id="ARBA00004202"/>
    </source>
</evidence>
<dbReference type="InterPro" id="IPR003439">
    <property type="entry name" value="ABC_transporter-like_ATP-bd"/>
</dbReference>
<dbReference type="AlphaFoldDB" id="A0A9E8RUH7"/>
<evidence type="ECO:0000256" key="2">
    <source>
        <dbReference type="ARBA" id="ARBA00005417"/>
    </source>
</evidence>
<accession>A0A9E8RUH7</accession>
<comment type="subcellular location">
    <subcellularLocation>
        <location evidence="1">Cell membrane</location>
        <topology evidence="1">Peripheral membrane protein</topology>
    </subcellularLocation>
</comment>
<dbReference type="Proteomes" id="UP001164718">
    <property type="component" value="Chromosome"/>
</dbReference>
<dbReference type="InterPro" id="IPR015856">
    <property type="entry name" value="ABC_transpr_CbiO/EcfA_su"/>
</dbReference>
<dbReference type="KEGG" id="faf:OE104_13815"/>
<keyword evidence="4" id="KW-1003">Cell membrane</keyword>
<evidence type="ECO:0000259" key="9">
    <source>
        <dbReference type="PROSITE" id="PS50893"/>
    </source>
</evidence>
<organism evidence="10 11">
    <name type="scientific">Fervidibacillus albus</name>
    <dbReference type="NCBI Taxonomy" id="2980026"/>
    <lineage>
        <taxon>Bacteria</taxon>
        <taxon>Bacillati</taxon>
        <taxon>Bacillota</taxon>
        <taxon>Bacilli</taxon>
        <taxon>Bacillales</taxon>
        <taxon>Bacillaceae</taxon>
        <taxon>Fervidibacillus</taxon>
    </lineage>
</organism>
<dbReference type="GO" id="GO:0043190">
    <property type="term" value="C:ATP-binding cassette (ABC) transporter complex"/>
    <property type="evidence" value="ECO:0007669"/>
    <property type="project" value="TreeGrafter"/>
</dbReference>
<dbReference type="NCBIfam" id="NF010167">
    <property type="entry name" value="PRK13648.1"/>
    <property type="match status" value="2"/>
</dbReference>
<evidence type="ECO:0000256" key="7">
    <source>
        <dbReference type="ARBA" id="ARBA00022967"/>
    </source>
</evidence>
<comment type="similarity">
    <text evidence="2">Belongs to the ABC transporter superfamily.</text>
</comment>
<dbReference type="FunFam" id="3.40.50.300:FF:000224">
    <property type="entry name" value="Energy-coupling factor transporter ATP-binding protein EcfA"/>
    <property type="match status" value="1"/>
</dbReference>
<dbReference type="SUPFAM" id="SSF52540">
    <property type="entry name" value="P-loop containing nucleoside triphosphate hydrolases"/>
    <property type="match status" value="2"/>
</dbReference>
<dbReference type="SMART" id="SM00382">
    <property type="entry name" value="AAA"/>
    <property type="match status" value="2"/>
</dbReference>
<dbReference type="GO" id="GO:0005524">
    <property type="term" value="F:ATP binding"/>
    <property type="evidence" value="ECO:0007669"/>
    <property type="project" value="UniProtKB-KW"/>
</dbReference>
<sequence length="544" mass="62059">MAILETRQLSFTYPEQRRPALDNLTLQIEPGEFVVLCGHSGSGKSTLLRLMKREIAPHGKKRGNVFYKGTALENIPPLEAAKKIGFVFQDPENQIVMDRVFEELIFGMQNIGMETGEMRKRLAEVAHFFGIHHLLEKKIHFLSGGQKQMINLASVLLMEPEILLLDEPTAQLDPIAAKDFLHIVGRMNREFGMTVVMVEHRLEEVLSIADRIILLDEGKIVKNGAVRQVIMEISKEKHETFSYLPSPVQLFFRFSTNEKVDHIPLTVREGKRWVGELDISLRKTETGQTKEKEKKPFYSIENVYYRYEKRSEQILKACHLTVEEGEWLAIVGANGTGKSTLLKVMAGILTPQRGSVKQGTVPHIGYVPQNPKPLFSFDTIREELYSQIATDNREIGERRLNELVSFFNLHHLLDRHPYDVSGGEMQKVALASVLLSSPNILLLDEPTRGLDPKTKRELGEMLKTLQKQNLTLVMVTHDIEFAALFVDRCAMMFQGSITVQLPTEQFFKGNHFYTTMINRMTRGSHVPEVITVEEAKRKWKVNGR</sequence>
<gene>
    <name evidence="10" type="ORF">OE104_13815</name>
</gene>
<dbReference type="PANTHER" id="PTHR43553:SF27">
    <property type="entry name" value="ENERGY-COUPLING FACTOR TRANSPORTER ATP-BINDING PROTEIN ECFA2"/>
    <property type="match status" value="1"/>
</dbReference>
<keyword evidence="8" id="KW-0472">Membrane</keyword>
<feature type="domain" description="ABC transporter" evidence="9">
    <location>
        <begin position="4"/>
        <end position="242"/>
    </location>
</feature>
<dbReference type="GO" id="GO:0015087">
    <property type="term" value="F:cobalt ion transmembrane transporter activity"/>
    <property type="evidence" value="ECO:0007669"/>
    <property type="project" value="UniProtKB-ARBA"/>
</dbReference>
<evidence type="ECO:0000256" key="3">
    <source>
        <dbReference type="ARBA" id="ARBA00022448"/>
    </source>
</evidence>
<keyword evidence="3" id="KW-0813">Transport</keyword>
<dbReference type="InterPro" id="IPR027417">
    <property type="entry name" value="P-loop_NTPase"/>
</dbReference>
<dbReference type="PROSITE" id="PS00211">
    <property type="entry name" value="ABC_TRANSPORTER_1"/>
    <property type="match status" value="2"/>
</dbReference>
<evidence type="ECO:0000256" key="5">
    <source>
        <dbReference type="ARBA" id="ARBA00022741"/>
    </source>
</evidence>
<dbReference type="RefSeq" id="WP_275417366.1">
    <property type="nucleotide sequence ID" value="NZ_CP106878.1"/>
</dbReference>
<evidence type="ECO:0000256" key="8">
    <source>
        <dbReference type="ARBA" id="ARBA00023136"/>
    </source>
</evidence>
<dbReference type="Pfam" id="PF00005">
    <property type="entry name" value="ABC_tran"/>
    <property type="match status" value="2"/>
</dbReference>
<proteinExistence type="inferred from homology"/>